<dbReference type="EMBL" id="BFAY01000011">
    <property type="protein sequence ID" value="GBF40185.1"/>
    <property type="molecule type" value="Genomic_DNA"/>
</dbReference>
<proteinExistence type="predicted"/>
<dbReference type="Gene3D" id="1.10.760.10">
    <property type="entry name" value="Cytochrome c-like domain"/>
    <property type="match status" value="1"/>
</dbReference>
<dbReference type="PIRSF" id="PIRSF028099">
    <property type="entry name" value="DUF1111"/>
    <property type="match status" value="1"/>
</dbReference>
<dbReference type="GO" id="GO:0009055">
    <property type="term" value="F:electron transfer activity"/>
    <property type="evidence" value="ECO:0007669"/>
    <property type="project" value="InterPro"/>
</dbReference>
<keyword evidence="2 4" id="KW-0479">Metal-binding</keyword>
<dbReference type="GO" id="GO:0046872">
    <property type="term" value="F:metal ion binding"/>
    <property type="evidence" value="ECO:0007669"/>
    <property type="project" value="UniProtKB-KW"/>
</dbReference>
<dbReference type="GO" id="GO:0004130">
    <property type="term" value="F:cytochrome-c peroxidase activity"/>
    <property type="evidence" value="ECO:0007669"/>
    <property type="project" value="TreeGrafter"/>
</dbReference>
<evidence type="ECO:0000256" key="1">
    <source>
        <dbReference type="ARBA" id="ARBA00022617"/>
    </source>
</evidence>
<dbReference type="Proteomes" id="UP000245076">
    <property type="component" value="Unassembled WGS sequence"/>
</dbReference>
<sequence>MKTSEKYKNMNCDKNLNIGSGTANPEPNPSRRRWTRTIPILVCILLNFLYCGGKEGTDPLGIAAIIASQTGIAPDPGEAFSGGYGTRFISNPTSFDTPVVNMSSDGIQFNTGNNFFNRAWVAEGNSASAGLGPTFNTSSCQNCHAGDGRGAPPDSGTLFNSVGILIRLSKVGVSDPTTGGPVGLDSFGLQLNHKGIGCVTPLAYDSNFDCTGSTGPNFTPPEGNASVSYTGATVVRNYTSGGTVTLNTPVYSFSWNVNFGGAPSSFNFSPRTAPMIPGLGLLEAIPESTILGWADPTDSDSDGVSGKVNMVWDAKNHKKVLGRFGWKANEPSLFQQNQGAFLGDIGITSPLFSTDNCPSTQTQCLAAASGTADPEITASIAESVNFYTKLVAVPARRNLSDPDVIDGKVLFSSIKCDACHKPLVLTGNVPGLPELSYQYIKPYTDLLLHDMGPELADGRPDFDADGQEWRTPPLWGLGLIQEVNGHLKLMHDGRANGIEEAILWHGGEADTARTGFQNLSLTDRQKLIKFLESL</sequence>
<gene>
    <name evidence="6" type="ORF">LPTSP1_31990</name>
</gene>
<keyword evidence="1 4" id="KW-0349">Heme</keyword>
<dbReference type="SUPFAM" id="SSF46626">
    <property type="entry name" value="Cytochrome c"/>
    <property type="match status" value="1"/>
</dbReference>
<evidence type="ECO:0000256" key="4">
    <source>
        <dbReference type="PROSITE-ProRule" id="PRU00433"/>
    </source>
</evidence>
<dbReference type="InterPro" id="IPR036909">
    <property type="entry name" value="Cyt_c-like_dom_sf"/>
</dbReference>
<dbReference type="AlphaFoldDB" id="A0A2P2D6C7"/>
<organism evidence="6 7">
    <name type="scientific">Leptospira johnsonii</name>
    <dbReference type="NCBI Taxonomy" id="1917820"/>
    <lineage>
        <taxon>Bacteria</taxon>
        <taxon>Pseudomonadati</taxon>
        <taxon>Spirochaetota</taxon>
        <taxon>Spirochaetia</taxon>
        <taxon>Leptospirales</taxon>
        <taxon>Leptospiraceae</taxon>
        <taxon>Leptospira</taxon>
    </lineage>
</organism>
<keyword evidence="7" id="KW-1185">Reference proteome</keyword>
<feature type="domain" description="Cytochrome c" evidence="5">
    <location>
        <begin position="402"/>
        <end position="534"/>
    </location>
</feature>
<evidence type="ECO:0000313" key="7">
    <source>
        <dbReference type="Proteomes" id="UP000245076"/>
    </source>
</evidence>
<accession>A0A2P2D6C7</accession>
<reference evidence="6 7" key="1">
    <citation type="submission" date="2018-02" db="EMBL/GenBank/DDBJ databases">
        <title>Novel Leptospira species isolated from soil and water in Japan.</title>
        <authorList>
            <person name="Nakao R."/>
            <person name="Masuzawa T."/>
        </authorList>
    </citation>
    <scope>NUCLEOTIDE SEQUENCE [LARGE SCALE GENOMIC DNA]</scope>
    <source>
        <strain evidence="6 7">E8</strain>
    </source>
</reference>
<evidence type="ECO:0000313" key="6">
    <source>
        <dbReference type="EMBL" id="GBF40185.1"/>
    </source>
</evidence>
<dbReference type="PANTHER" id="PTHR30600:SF4">
    <property type="entry name" value="CYTOCHROME C DOMAIN-CONTAINING PROTEIN"/>
    <property type="match status" value="1"/>
</dbReference>
<keyword evidence="3 4" id="KW-0408">Iron</keyword>
<dbReference type="GO" id="GO:0020037">
    <property type="term" value="F:heme binding"/>
    <property type="evidence" value="ECO:0007669"/>
    <property type="project" value="InterPro"/>
</dbReference>
<dbReference type="Pfam" id="PF06537">
    <property type="entry name" value="DHOR"/>
    <property type="match status" value="1"/>
</dbReference>
<evidence type="ECO:0000256" key="2">
    <source>
        <dbReference type="ARBA" id="ARBA00022723"/>
    </source>
</evidence>
<dbReference type="InterPro" id="IPR010538">
    <property type="entry name" value="DHOR"/>
</dbReference>
<dbReference type="PROSITE" id="PS51007">
    <property type="entry name" value="CYTC"/>
    <property type="match status" value="1"/>
</dbReference>
<comment type="caution">
    <text evidence="6">The sequence shown here is derived from an EMBL/GenBank/DDBJ whole genome shotgun (WGS) entry which is preliminary data.</text>
</comment>
<name>A0A2P2D6C7_9LEPT</name>
<dbReference type="InterPro" id="IPR051395">
    <property type="entry name" value="Cytochrome_c_Peroxidase/MauG"/>
</dbReference>
<dbReference type="InterPro" id="IPR009056">
    <property type="entry name" value="Cyt_c-like_dom"/>
</dbReference>
<evidence type="ECO:0000259" key="5">
    <source>
        <dbReference type="PROSITE" id="PS51007"/>
    </source>
</evidence>
<dbReference type="PANTHER" id="PTHR30600">
    <property type="entry name" value="CYTOCHROME C PEROXIDASE-RELATED"/>
    <property type="match status" value="1"/>
</dbReference>
<protein>
    <recommendedName>
        <fullName evidence="5">Cytochrome c domain-containing protein</fullName>
    </recommendedName>
</protein>
<evidence type="ECO:0000256" key="3">
    <source>
        <dbReference type="ARBA" id="ARBA00023004"/>
    </source>
</evidence>